<reference evidence="1" key="1">
    <citation type="submission" date="2015-07" db="EMBL/GenBank/DDBJ databases">
        <title>Adaptation to a free-living lifestyle via gene acquisitions in the diplomonad Trepomonas sp. PC1.</title>
        <authorList>
            <person name="Xu F."/>
            <person name="Jerlstrom-Hultqvist J."/>
            <person name="Kolisko M."/>
            <person name="Simpson A.G.B."/>
            <person name="Roger A.J."/>
            <person name="Svard S.G."/>
            <person name="Andersson J.O."/>
        </authorList>
    </citation>
    <scope>NUCLEOTIDE SEQUENCE</scope>
    <source>
        <strain evidence="1">PC1</strain>
    </source>
</reference>
<dbReference type="SUPFAM" id="SSF48403">
    <property type="entry name" value="Ankyrin repeat"/>
    <property type="match status" value="1"/>
</dbReference>
<dbReference type="InterPro" id="IPR036770">
    <property type="entry name" value="Ankyrin_rpt-contain_sf"/>
</dbReference>
<dbReference type="EMBL" id="GDID01003436">
    <property type="protein sequence ID" value="JAP93170.1"/>
    <property type="molecule type" value="Transcribed_RNA"/>
</dbReference>
<protein>
    <recommendedName>
        <fullName evidence="2">Ankyrin repeat-containing protein</fullName>
    </recommendedName>
</protein>
<gene>
    <name evidence="1" type="ORF">TPC1_14645</name>
</gene>
<dbReference type="AlphaFoldDB" id="A0A146K8L9"/>
<feature type="non-terminal residue" evidence="1">
    <location>
        <position position="1"/>
    </location>
</feature>
<evidence type="ECO:0008006" key="2">
    <source>
        <dbReference type="Google" id="ProtNLM"/>
    </source>
</evidence>
<accession>A0A146K8L9</accession>
<sequence>LQKSKAIQNSLAQLPELDSHHEIFQHLLKFNRIGFDRLYKDCHVGLKISPVMCDAFTQKNFSLKNVQQSEVYQTDLTKKTLLHYAAAGGCDLNSALMKRRLVEPLLCLQDENGLSALMICAMRGDFCNCQALIKEKELLDAQGRSAAEVARQAGFARIAKMLQ</sequence>
<organism evidence="1">
    <name type="scientific">Trepomonas sp. PC1</name>
    <dbReference type="NCBI Taxonomy" id="1076344"/>
    <lineage>
        <taxon>Eukaryota</taxon>
        <taxon>Metamonada</taxon>
        <taxon>Diplomonadida</taxon>
        <taxon>Hexamitidae</taxon>
        <taxon>Hexamitinae</taxon>
        <taxon>Trepomonas</taxon>
    </lineage>
</organism>
<proteinExistence type="predicted"/>
<name>A0A146K8L9_9EUKA</name>
<evidence type="ECO:0000313" key="1">
    <source>
        <dbReference type="EMBL" id="JAP93170.1"/>
    </source>
</evidence>
<dbReference type="Gene3D" id="1.25.40.20">
    <property type="entry name" value="Ankyrin repeat-containing domain"/>
    <property type="match status" value="1"/>
</dbReference>